<evidence type="ECO:0000256" key="9">
    <source>
        <dbReference type="RuleBase" id="RU000556"/>
    </source>
</evidence>
<comment type="similarity">
    <text evidence="1 8 9">Belongs to the GreA/GreB family.</text>
</comment>
<keyword evidence="12" id="KW-0648">Protein biosynthesis</keyword>
<accession>A0A0F3QE63</accession>
<feature type="domain" description="Transcription elongation factor GreA/GreB C-terminal" evidence="10">
    <location>
        <begin position="82"/>
        <end position="156"/>
    </location>
</feature>
<dbReference type="Pfam" id="PF03449">
    <property type="entry name" value="GreA_GreB_N"/>
    <property type="match status" value="1"/>
</dbReference>
<dbReference type="PROSITE" id="PS00829">
    <property type="entry name" value="GREAB_1"/>
    <property type="match status" value="1"/>
</dbReference>
<evidence type="ECO:0000256" key="1">
    <source>
        <dbReference type="ARBA" id="ARBA00008213"/>
    </source>
</evidence>
<name>A0A0F3QE63_RICBE</name>
<keyword evidence="12" id="KW-0251">Elongation factor</keyword>
<dbReference type="Pfam" id="PF01272">
    <property type="entry name" value="GreA_GreB"/>
    <property type="match status" value="1"/>
</dbReference>
<keyword evidence="13" id="KW-1185">Reference proteome</keyword>
<dbReference type="Gene3D" id="1.10.287.180">
    <property type="entry name" value="Transcription elongation factor, GreA/GreB, N-terminal domain"/>
    <property type="match status" value="1"/>
</dbReference>
<evidence type="ECO:0000256" key="4">
    <source>
        <dbReference type="ARBA" id="ARBA00023125"/>
    </source>
</evidence>
<dbReference type="FunFam" id="1.10.287.180:FF:000001">
    <property type="entry name" value="Transcription elongation factor GreA"/>
    <property type="match status" value="1"/>
</dbReference>
<dbReference type="InterPro" id="IPR006359">
    <property type="entry name" value="Tscrpt_elong_fac_GreA"/>
</dbReference>
<dbReference type="NCBIfam" id="NF001264">
    <property type="entry name" value="PRK00226.1-5"/>
    <property type="match status" value="1"/>
</dbReference>
<dbReference type="SUPFAM" id="SSF46557">
    <property type="entry name" value="GreA transcript cleavage protein, N-terminal domain"/>
    <property type="match status" value="1"/>
</dbReference>
<dbReference type="InterPro" id="IPR036953">
    <property type="entry name" value="GreA/GreB_C_sf"/>
</dbReference>
<evidence type="ECO:0000259" key="11">
    <source>
        <dbReference type="Pfam" id="PF03449"/>
    </source>
</evidence>
<evidence type="ECO:0000256" key="8">
    <source>
        <dbReference type="HAMAP-Rule" id="MF_00105"/>
    </source>
</evidence>
<keyword evidence="5 8" id="KW-0804">Transcription</keyword>
<dbReference type="SUPFAM" id="SSF54534">
    <property type="entry name" value="FKBP-like"/>
    <property type="match status" value="1"/>
</dbReference>
<dbReference type="InterPro" id="IPR028624">
    <property type="entry name" value="Tscrpt_elong_fac_GreA/B"/>
</dbReference>
<organism evidence="12 13">
    <name type="scientific">Rickettsia bellii str. RML An4</name>
    <dbReference type="NCBI Taxonomy" id="1359193"/>
    <lineage>
        <taxon>Bacteria</taxon>
        <taxon>Pseudomonadati</taxon>
        <taxon>Pseudomonadota</taxon>
        <taxon>Alphaproteobacteria</taxon>
        <taxon>Rickettsiales</taxon>
        <taxon>Rickettsiaceae</taxon>
        <taxon>Rickettsieae</taxon>
        <taxon>Rickettsia</taxon>
        <taxon>belli group</taxon>
    </lineage>
</organism>
<proteinExistence type="inferred from homology"/>
<protein>
    <recommendedName>
        <fullName evidence="2 8">Transcription elongation factor GreA</fullName>
    </recommendedName>
    <alternativeName>
        <fullName evidence="7 8">Transcript cleavage factor GreA</fullName>
    </alternativeName>
</protein>
<dbReference type="GO" id="GO:0070063">
    <property type="term" value="F:RNA polymerase binding"/>
    <property type="evidence" value="ECO:0007669"/>
    <property type="project" value="InterPro"/>
</dbReference>
<evidence type="ECO:0000256" key="6">
    <source>
        <dbReference type="ARBA" id="ARBA00024916"/>
    </source>
</evidence>
<dbReference type="EMBL" id="LAOI01000001">
    <property type="protein sequence ID" value="KJV90456.1"/>
    <property type="molecule type" value="Genomic_DNA"/>
</dbReference>
<dbReference type="InterPro" id="IPR023459">
    <property type="entry name" value="Tscrpt_elong_fac_GreA/B_fam"/>
</dbReference>
<comment type="caution">
    <text evidence="12">The sequence shown here is derived from an EMBL/GenBank/DDBJ whole genome shotgun (WGS) entry which is preliminary data.</text>
</comment>
<dbReference type="AlphaFoldDB" id="A0A0F3QE63"/>
<comment type="function">
    <text evidence="6 8 9">Necessary for efficient RNA polymerase transcription elongation past template-encoded arresting sites. The arresting sites in DNA have the property of trapping a certain fraction of elongating RNA polymerases that pass through, resulting in locked ternary complexes. Cleavage of the nascent transcript by cleavage factors such as GreA or GreB allows the resumption of elongation from the new 3'terminus. GreA releases sequences of 2 to 3 nucleotides.</text>
</comment>
<keyword evidence="4 8" id="KW-0238">DNA-binding</keyword>
<dbReference type="PIRSF" id="PIRSF006092">
    <property type="entry name" value="GreA_GreB"/>
    <property type="match status" value="1"/>
</dbReference>
<dbReference type="NCBIfam" id="NF001261">
    <property type="entry name" value="PRK00226.1-2"/>
    <property type="match status" value="1"/>
</dbReference>
<gene>
    <name evidence="8 12" type="primary">greA</name>
    <name evidence="12" type="ORF">RBEAN4_1460</name>
</gene>
<evidence type="ECO:0000313" key="12">
    <source>
        <dbReference type="EMBL" id="KJV90456.1"/>
    </source>
</evidence>
<evidence type="ECO:0000256" key="5">
    <source>
        <dbReference type="ARBA" id="ARBA00023163"/>
    </source>
</evidence>
<dbReference type="GO" id="GO:0003677">
    <property type="term" value="F:DNA binding"/>
    <property type="evidence" value="ECO:0007669"/>
    <property type="project" value="UniProtKB-UniRule"/>
</dbReference>
<evidence type="ECO:0000259" key="10">
    <source>
        <dbReference type="Pfam" id="PF01272"/>
    </source>
</evidence>
<dbReference type="HAMAP" id="MF_00105">
    <property type="entry name" value="GreA_GreB"/>
    <property type="match status" value="1"/>
</dbReference>
<reference evidence="12 13" key="1">
    <citation type="submission" date="2015-02" db="EMBL/GenBank/DDBJ databases">
        <title>Genome Sequencing of Rickettsiales.</title>
        <authorList>
            <person name="Daugherty S.C."/>
            <person name="Su Q."/>
            <person name="Abolude K."/>
            <person name="Beier-Sexton M."/>
            <person name="Carlyon J.A."/>
            <person name="Carter R."/>
            <person name="Day N.P."/>
            <person name="Dumler S.J."/>
            <person name="Dyachenko V."/>
            <person name="Godinez A."/>
            <person name="Kurtti T.J."/>
            <person name="Lichay M."/>
            <person name="Mullins K.E."/>
            <person name="Ott S."/>
            <person name="Pappas-Brown V."/>
            <person name="Paris D.H."/>
            <person name="Patel P."/>
            <person name="Richards A.L."/>
            <person name="Sadzewicz L."/>
            <person name="Sears K."/>
            <person name="Seidman D."/>
            <person name="Sengamalay N."/>
            <person name="Stenos J."/>
            <person name="Tallon L.J."/>
            <person name="Vincent G."/>
            <person name="Fraser C.M."/>
            <person name="Munderloh U."/>
            <person name="Dunning-Hotopp J.C."/>
        </authorList>
    </citation>
    <scope>NUCLEOTIDE SEQUENCE [LARGE SCALE GENOMIC DNA]</scope>
    <source>
        <strain evidence="12 13">RML An4</strain>
    </source>
</reference>
<dbReference type="Proteomes" id="UP000033661">
    <property type="component" value="Unassembled WGS sequence"/>
</dbReference>
<dbReference type="InterPro" id="IPR022691">
    <property type="entry name" value="Tscrpt_elong_fac_GreA/B_N"/>
</dbReference>
<dbReference type="NCBIfam" id="TIGR01462">
    <property type="entry name" value="greA"/>
    <property type="match status" value="1"/>
</dbReference>
<dbReference type="GO" id="GO:0006354">
    <property type="term" value="P:DNA-templated transcription elongation"/>
    <property type="evidence" value="ECO:0007669"/>
    <property type="project" value="TreeGrafter"/>
</dbReference>
<dbReference type="PANTHER" id="PTHR30437:SF4">
    <property type="entry name" value="TRANSCRIPTION ELONGATION FACTOR GREA"/>
    <property type="match status" value="1"/>
</dbReference>
<dbReference type="PATRIC" id="fig|1359193.3.peg.1418"/>
<dbReference type="NCBIfam" id="NF001263">
    <property type="entry name" value="PRK00226.1-4"/>
    <property type="match status" value="1"/>
</dbReference>
<dbReference type="GO" id="GO:0032784">
    <property type="term" value="P:regulation of DNA-templated transcription elongation"/>
    <property type="evidence" value="ECO:0007669"/>
    <property type="project" value="UniProtKB-UniRule"/>
</dbReference>
<dbReference type="InterPro" id="IPR036805">
    <property type="entry name" value="Tscrpt_elong_fac_GreA/B_N_sf"/>
</dbReference>
<dbReference type="PANTHER" id="PTHR30437">
    <property type="entry name" value="TRANSCRIPTION ELONGATION FACTOR GREA"/>
    <property type="match status" value="1"/>
</dbReference>
<dbReference type="InterPro" id="IPR018151">
    <property type="entry name" value="TF_GreA/GreB_CS"/>
</dbReference>
<evidence type="ECO:0000256" key="3">
    <source>
        <dbReference type="ARBA" id="ARBA00023015"/>
    </source>
</evidence>
<evidence type="ECO:0000313" key="13">
    <source>
        <dbReference type="Proteomes" id="UP000033661"/>
    </source>
</evidence>
<dbReference type="Gene3D" id="3.10.50.30">
    <property type="entry name" value="Transcription elongation factor, GreA/GreB, C-terminal domain"/>
    <property type="match status" value="1"/>
</dbReference>
<sequence length="161" mass="18012">MAKFPITDQGFEKLEHELKHLKHVERKKVSEDIAEARAHGDLSENAEYEAVREKQAFVEARIKHLEDITARAEIINVAKLSGDSIKFGATVVLIDDETEEEVMYHIVGEYEADITKKRVSIASPIAKALIGKSVGDIVEVMTPGGVKSYEVVTIKYEELVF</sequence>
<evidence type="ECO:0000256" key="2">
    <source>
        <dbReference type="ARBA" id="ARBA00013729"/>
    </source>
</evidence>
<dbReference type="PROSITE" id="PS00830">
    <property type="entry name" value="GREAB_2"/>
    <property type="match status" value="1"/>
</dbReference>
<dbReference type="FunFam" id="3.10.50.30:FF:000001">
    <property type="entry name" value="Transcription elongation factor GreA"/>
    <property type="match status" value="1"/>
</dbReference>
<dbReference type="InterPro" id="IPR001437">
    <property type="entry name" value="Tscrpt_elong_fac_GreA/B_C"/>
</dbReference>
<feature type="domain" description="Transcription elongation factor GreA/GreB N-terminal" evidence="11">
    <location>
        <begin position="5"/>
        <end position="74"/>
    </location>
</feature>
<keyword evidence="3 8" id="KW-0805">Transcription regulation</keyword>
<dbReference type="GO" id="GO:0003746">
    <property type="term" value="F:translation elongation factor activity"/>
    <property type="evidence" value="ECO:0007669"/>
    <property type="project" value="UniProtKB-KW"/>
</dbReference>
<evidence type="ECO:0000256" key="7">
    <source>
        <dbReference type="ARBA" id="ARBA00030776"/>
    </source>
</evidence>